<dbReference type="AlphaFoldDB" id="A0A7H9EKV8"/>
<dbReference type="InterPro" id="IPR002901">
    <property type="entry name" value="MGlyc_endo_b_GlcNAc-like_dom"/>
</dbReference>
<organism evidence="5 6">
    <name type="scientific">Ligilactobacillus saerimneri</name>
    <dbReference type="NCBI Taxonomy" id="228229"/>
    <lineage>
        <taxon>Bacteria</taxon>
        <taxon>Bacillati</taxon>
        <taxon>Bacillota</taxon>
        <taxon>Bacilli</taxon>
        <taxon>Lactobacillales</taxon>
        <taxon>Lactobacillaceae</taxon>
        <taxon>Ligilactobacillus</taxon>
    </lineage>
</organism>
<comment type="similarity">
    <text evidence="1">Belongs to the glycosyl hydrolase 73 family.</text>
</comment>
<dbReference type="PANTHER" id="PTHR33308">
    <property type="entry name" value="PEPTIDOGLYCAN HYDROLASE FLGJ"/>
    <property type="match status" value="1"/>
</dbReference>
<dbReference type="InterPro" id="IPR051056">
    <property type="entry name" value="Glycosyl_Hydrolase_73"/>
</dbReference>
<proteinExistence type="inferred from homology"/>
<feature type="domain" description="Mannosyl-glycoprotein endo-beta-N-acetylglucosamidase-like" evidence="4">
    <location>
        <begin position="68"/>
        <end position="230"/>
    </location>
</feature>
<dbReference type="PANTHER" id="PTHR33308:SF9">
    <property type="entry name" value="PEPTIDOGLYCAN HYDROLASE FLGJ"/>
    <property type="match status" value="1"/>
</dbReference>
<evidence type="ECO:0000259" key="4">
    <source>
        <dbReference type="SMART" id="SM00047"/>
    </source>
</evidence>
<evidence type="ECO:0000256" key="3">
    <source>
        <dbReference type="SAM" id="MobiDB-lite"/>
    </source>
</evidence>
<feature type="region of interest" description="Disordered" evidence="3">
    <location>
        <begin position="1"/>
        <end position="22"/>
    </location>
</feature>
<dbReference type="SMART" id="SM00047">
    <property type="entry name" value="LYZ2"/>
    <property type="match status" value="1"/>
</dbReference>
<accession>A0A7H9EKV8</accession>
<name>A0A7H9EKV8_9LACO</name>
<dbReference type="PRINTS" id="PR01002">
    <property type="entry name" value="FLGFLGJ"/>
</dbReference>
<dbReference type="Pfam" id="PF01832">
    <property type="entry name" value="Glucosaminidase"/>
    <property type="match status" value="1"/>
</dbReference>
<reference evidence="5 6" key="1">
    <citation type="submission" date="2020-01" db="EMBL/GenBank/DDBJ databases">
        <title>Complete and circular genome sequences of six lactobacillus isolates from horses.</title>
        <authorList>
            <person name="Hassan H.M."/>
        </authorList>
    </citation>
    <scope>NUCLEOTIDE SEQUENCE [LARGE SCALE GENOMIC DNA]</scope>
    <source>
        <strain evidence="5 6">1A</strain>
    </source>
</reference>
<evidence type="ECO:0000256" key="1">
    <source>
        <dbReference type="ARBA" id="ARBA00010266"/>
    </source>
</evidence>
<evidence type="ECO:0000313" key="5">
    <source>
        <dbReference type="EMBL" id="QLL78358.1"/>
    </source>
</evidence>
<dbReference type="EMBL" id="CP047418">
    <property type="protein sequence ID" value="QLL78358.1"/>
    <property type="molecule type" value="Genomic_DNA"/>
</dbReference>
<dbReference type="GO" id="GO:0004040">
    <property type="term" value="F:amidase activity"/>
    <property type="evidence" value="ECO:0007669"/>
    <property type="project" value="InterPro"/>
</dbReference>
<dbReference type="Gene3D" id="4.10.80.30">
    <property type="entry name" value="DNA polymerase, domain 6"/>
    <property type="match status" value="1"/>
</dbReference>
<dbReference type="RefSeq" id="WP_180848598.1">
    <property type="nucleotide sequence ID" value="NZ_CP047418.1"/>
</dbReference>
<dbReference type="Proteomes" id="UP000510886">
    <property type="component" value="Chromosome"/>
</dbReference>
<keyword evidence="2" id="KW-0378">Hydrolase</keyword>
<evidence type="ECO:0000313" key="6">
    <source>
        <dbReference type="Proteomes" id="UP000510886"/>
    </source>
</evidence>
<dbReference type="Gene3D" id="1.10.530.10">
    <property type="match status" value="1"/>
</dbReference>
<sequence>MPQKKTGNKPKVRSKKRRRKPHKWRYFFHKNGHLRPANILLTVVLLSLLSLQVLRWVGQHRLATWEQQTETQQGTTVDEQRQQFLDKIAGAAQADQKQYHLRASITLAQAALESDWGRSALATKYNNLFGIKDRGPDATMMTTKEYVNGQWITVKAPFAVYSSWTDSVHAHTMLIVNGTKWDPNHYQAVLTATNYQEAAQALQRQGYATDPTYAEKLINVIKKYHLDRYDS</sequence>
<gene>
    <name evidence="5" type="ORF">GTO87_07030</name>
</gene>
<protein>
    <submittedName>
        <fullName evidence="5">Lysozyme</fullName>
    </submittedName>
</protein>
<evidence type="ECO:0000256" key="2">
    <source>
        <dbReference type="ARBA" id="ARBA00022801"/>
    </source>
</evidence>
<dbReference type="KEGG" id="lsw:GTO87_07030"/>